<dbReference type="AlphaFoldDB" id="A0A152A1M4"/>
<dbReference type="Proteomes" id="UP000076078">
    <property type="component" value="Unassembled WGS sequence"/>
</dbReference>
<evidence type="ECO:0000313" key="2">
    <source>
        <dbReference type="Proteomes" id="UP000076078"/>
    </source>
</evidence>
<accession>A0A152A1M4</accession>
<dbReference type="InParanoid" id="A0A152A1M4"/>
<sequence length="380" mass="44646">MLEYIIRFYNTVINVNLHYCVEKVFELFGRQTPIIQLPMEDENENVNSDINSQIRESKENLETIVDKPNELFGVCFSLENELSEISEISNHEYSDASPNSIADLEDISSDCEEESNSSSGMELNIYNEVQEQVEEIINLRNKNNIQNQEKIQQHGIPPVFLPQSMNGSFVLVPLPIEHFYGTFQQQQPFQYNSSSPLTYLFYNPTLPEYQHQNYDVPFVDVDKEENNNVVKEEYIEKIQVQQQQQQEQEQEEKEIIKGGSNWTILKNETLLPYKQNIVTKSKNDSIKSSKFTPKDRITILCERRTKFGLQIQEIEKQLKLLKLVEKKNCNSDQLLSEKEEQLLNSRGYLMQIHKTTKFKLEKVKSELYNLGYNQFYKSYR</sequence>
<proteinExistence type="predicted"/>
<name>A0A152A1M4_TIELA</name>
<keyword evidence="2" id="KW-1185">Reference proteome</keyword>
<evidence type="ECO:0000313" key="1">
    <source>
        <dbReference type="EMBL" id="KYR00126.1"/>
    </source>
</evidence>
<protein>
    <submittedName>
        <fullName evidence="1">Uncharacterized protein</fullName>
    </submittedName>
</protein>
<dbReference type="EMBL" id="LODT01000016">
    <property type="protein sequence ID" value="KYR00126.1"/>
    <property type="molecule type" value="Genomic_DNA"/>
</dbReference>
<organism evidence="1 2">
    <name type="scientific">Tieghemostelium lacteum</name>
    <name type="common">Slime mold</name>
    <name type="synonym">Dictyostelium lacteum</name>
    <dbReference type="NCBI Taxonomy" id="361077"/>
    <lineage>
        <taxon>Eukaryota</taxon>
        <taxon>Amoebozoa</taxon>
        <taxon>Evosea</taxon>
        <taxon>Eumycetozoa</taxon>
        <taxon>Dictyostelia</taxon>
        <taxon>Dictyosteliales</taxon>
        <taxon>Raperosteliaceae</taxon>
        <taxon>Tieghemostelium</taxon>
    </lineage>
</organism>
<reference evidence="1 2" key="1">
    <citation type="submission" date="2015-12" db="EMBL/GenBank/DDBJ databases">
        <title>Dictyostelia acquired genes for synthesis and detection of signals that induce cell-type specialization by lateral gene transfer from prokaryotes.</title>
        <authorList>
            <person name="Gloeckner G."/>
            <person name="Schaap P."/>
        </authorList>
    </citation>
    <scope>NUCLEOTIDE SEQUENCE [LARGE SCALE GENOMIC DNA]</scope>
    <source>
        <strain evidence="1 2">TK</strain>
    </source>
</reference>
<comment type="caution">
    <text evidence="1">The sequence shown here is derived from an EMBL/GenBank/DDBJ whole genome shotgun (WGS) entry which is preliminary data.</text>
</comment>
<gene>
    <name evidence="1" type="ORF">DLAC_03278</name>
</gene>